<keyword evidence="5 7" id="KW-0472">Membrane</keyword>
<evidence type="ECO:0000256" key="3">
    <source>
        <dbReference type="ARBA" id="ARBA00022692"/>
    </source>
</evidence>
<evidence type="ECO:0000259" key="8">
    <source>
        <dbReference type="Pfam" id="PF04138"/>
    </source>
</evidence>
<organism evidence="9 10">
    <name type="scientific">Paramicrobacterium agarici</name>
    <dbReference type="NCBI Taxonomy" id="630514"/>
    <lineage>
        <taxon>Bacteria</taxon>
        <taxon>Bacillati</taxon>
        <taxon>Actinomycetota</taxon>
        <taxon>Actinomycetes</taxon>
        <taxon>Micrococcales</taxon>
        <taxon>Microbacteriaceae</taxon>
        <taxon>Paramicrobacterium</taxon>
    </lineage>
</organism>
<dbReference type="EMBL" id="PDJE01000001">
    <property type="protein sequence ID" value="PFG31919.1"/>
    <property type="molecule type" value="Genomic_DNA"/>
</dbReference>
<dbReference type="Pfam" id="PF04138">
    <property type="entry name" value="GtrA_DPMS_TM"/>
    <property type="match status" value="1"/>
</dbReference>
<dbReference type="GO" id="GO:0005886">
    <property type="term" value="C:plasma membrane"/>
    <property type="evidence" value="ECO:0007669"/>
    <property type="project" value="TreeGrafter"/>
</dbReference>
<feature type="domain" description="GtrA/DPMS transmembrane" evidence="8">
    <location>
        <begin position="17"/>
        <end position="144"/>
    </location>
</feature>
<gene>
    <name evidence="9" type="ORF">ATJ78_2902</name>
</gene>
<dbReference type="InterPro" id="IPR007267">
    <property type="entry name" value="GtrA_DPMS_TM"/>
</dbReference>
<accession>A0A2A9E150</accession>
<feature type="region of interest" description="Disordered" evidence="6">
    <location>
        <begin position="160"/>
        <end position="197"/>
    </location>
</feature>
<feature type="compositionally biased region" description="Polar residues" evidence="6">
    <location>
        <begin position="172"/>
        <end position="197"/>
    </location>
</feature>
<dbReference type="InterPro" id="IPR051401">
    <property type="entry name" value="GtrA_CellWall_Glycosyl"/>
</dbReference>
<keyword evidence="3 7" id="KW-0812">Transmembrane</keyword>
<evidence type="ECO:0000256" key="6">
    <source>
        <dbReference type="SAM" id="MobiDB-lite"/>
    </source>
</evidence>
<keyword evidence="4 7" id="KW-1133">Transmembrane helix</keyword>
<reference evidence="9 10" key="1">
    <citation type="submission" date="2017-10" db="EMBL/GenBank/DDBJ databases">
        <title>Sequencing the genomes of 1000 actinobacteria strains.</title>
        <authorList>
            <person name="Klenk H.-P."/>
        </authorList>
    </citation>
    <scope>NUCLEOTIDE SEQUENCE [LARGE SCALE GENOMIC DNA]</scope>
    <source>
        <strain evidence="9 10">DSM 21798</strain>
    </source>
</reference>
<dbReference type="PANTHER" id="PTHR38459:SF1">
    <property type="entry name" value="PROPHAGE BACTOPRENOL-LINKED GLUCOSE TRANSLOCASE HOMOLOG"/>
    <property type="match status" value="1"/>
</dbReference>
<evidence type="ECO:0000256" key="7">
    <source>
        <dbReference type="SAM" id="Phobius"/>
    </source>
</evidence>
<feature type="compositionally biased region" description="Low complexity" evidence="6">
    <location>
        <begin position="160"/>
        <end position="169"/>
    </location>
</feature>
<name>A0A2A9E150_9MICO</name>
<feature type="transmembrane region" description="Helical" evidence="7">
    <location>
        <begin position="89"/>
        <end position="109"/>
    </location>
</feature>
<proteinExistence type="inferred from homology"/>
<comment type="caution">
    <text evidence="9">The sequence shown here is derived from an EMBL/GenBank/DDBJ whole genome shotgun (WGS) entry which is preliminary data.</text>
</comment>
<comment type="subcellular location">
    <subcellularLocation>
        <location evidence="1">Membrane</location>
        <topology evidence="1">Multi-pass membrane protein</topology>
    </subcellularLocation>
</comment>
<evidence type="ECO:0000256" key="1">
    <source>
        <dbReference type="ARBA" id="ARBA00004141"/>
    </source>
</evidence>
<comment type="similarity">
    <text evidence="2">Belongs to the GtrA family.</text>
</comment>
<keyword evidence="10" id="KW-1185">Reference proteome</keyword>
<evidence type="ECO:0000313" key="10">
    <source>
        <dbReference type="Proteomes" id="UP000221369"/>
    </source>
</evidence>
<evidence type="ECO:0000256" key="2">
    <source>
        <dbReference type="ARBA" id="ARBA00009399"/>
    </source>
</evidence>
<dbReference type="GO" id="GO:0000271">
    <property type="term" value="P:polysaccharide biosynthetic process"/>
    <property type="evidence" value="ECO:0007669"/>
    <property type="project" value="InterPro"/>
</dbReference>
<evidence type="ECO:0000313" key="9">
    <source>
        <dbReference type="EMBL" id="PFG31919.1"/>
    </source>
</evidence>
<dbReference type="AlphaFoldDB" id="A0A2A9E150"/>
<evidence type="ECO:0000256" key="5">
    <source>
        <dbReference type="ARBA" id="ARBA00023136"/>
    </source>
</evidence>
<protein>
    <submittedName>
        <fullName evidence="9">Putative flippase GtrA</fullName>
    </submittedName>
</protein>
<feature type="transmembrane region" description="Helical" evidence="7">
    <location>
        <begin position="15"/>
        <end position="36"/>
    </location>
</feature>
<evidence type="ECO:0000256" key="4">
    <source>
        <dbReference type="ARBA" id="ARBA00022989"/>
    </source>
</evidence>
<dbReference type="RefSeq" id="WP_098408868.1">
    <property type="nucleotide sequence ID" value="NZ_PDJE01000001.1"/>
</dbReference>
<feature type="transmembrane region" description="Helical" evidence="7">
    <location>
        <begin position="121"/>
        <end position="138"/>
    </location>
</feature>
<dbReference type="PANTHER" id="PTHR38459">
    <property type="entry name" value="PROPHAGE BACTOPRENOL-LINKED GLUCOSE TRANSLOCASE HOMOLOG"/>
    <property type="match status" value="1"/>
</dbReference>
<dbReference type="Proteomes" id="UP000221369">
    <property type="component" value="Unassembled WGS sequence"/>
</dbReference>
<feature type="transmembrane region" description="Helical" evidence="7">
    <location>
        <begin position="48"/>
        <end position="68"/>
    </location>
</feature>
<sequence length="197" mass="20808">MTNHGARLRELAGQLVRFGLVGAAGFAVDIVVFNALRLTLLAPENIETGPLIAKTVSTVLAIATNWVGNRFWTFADSRQANTVREASEFFIVSIAGMGFGIGSLWVSHYVLGFTSVLADNISSNVIGLALGAVFRFALYRWWVFSPKRAVAQHPVSDLARGAAGRAGDGSPVAQSAVRQGAASQSTDVSSRSTEPAA</sequence>